<dbReference type="Pfam" id="PF01048">
    <property type="entry name" value="PNP_UDP_1"/>
    <property type="match status" value="1"/>
</dbReference>
<dbReference type="InterPro" id="IPR000845">
    <property type="entry name" value="Nucleoside_phosphorylase_d"/>
</dbReference>
<dbReference type="InterPro" id="IPR018016">
    <property type="entry name" value="Nucleoside_phosphorylase_CS"/>
</dbReference>
<dbReference type="InterPro" id="IPR004402">
    <property type="entry name" value="DeoD-type"/>
</dbReference>
<dbReference type="Proteomes" id="UP000094580">
    <property type="component" value="Unassembled WGS sequence"/>
</dbReference>
<dbReference type="Gene3D" id="3.40.50.1580">
    <property type="entry name" value="Nucleoside phosphorylase domain"/>
    <property type="match status" value="1"/>
</dbReference>
<comment type="similarity">
    <text evidence="1">Belongs to the PNP/UDP phosphorylase family.</text>
</comment>
<dbReference type="EC" id="2.4.2.3" evidence="2"/>
<evidence type="ECO:0000256" key="5">
    <source>
        <dbReference type="ARBA" id="ARBA00022679"/>
    </source>
</evidence>
<evidence type="ECO:0000313" key="9">
    <source>
        <dbReference type="Proteomes" id="UP000094580"/>
    </source>
</evidence>
<proteinExistence type="inferred from homology"/>
<evidence type="ECO:0000256" key="3">
    <source>
        <dbReference type="ARBA" id="ARBA00021980"/>
    </source>
</evidence>
<gene>
    <name evidence="8" type="ORF">BED47_04520</name>
</gene>
<dbReference type="InterPro" id="IPR035994">
    <property type="entry name" value="Nucleoside_phosphorylase_sf"/>
</dbReference>
<dbReference type="RefSeq" id="WP_069032604.1">
    <property type="nucleotide sequence ID" value="NZ_MDKC01000002.1"/>
</dbReference>
<evidence type="ECO:0000256" key="6">
    <source>
        <dbReference type="ARBA" id="ARBA00048447"/>
    </source>
</evidence>
<dbReference type="SUPFAM" id="SSF53167">
    <property type="entry name" value="Purine and uridine phosphorylases"/>
    <property type="match status" value="1"/>
</dbReference>
<evidence type="ECO:0000256" key="1">
    <source>
        <dbReference type="ARBA" id="ARBA00010456"/>
    </source>
</evidence>
<reference evidence="8 9" key="1">
    <citation type="submission" date="2016-07" db="EMBL/GenBank/DDBJ databases">
        <authorList>
            <person name="Townsley L."/>
            <person name="Shank E.A."/>
        </authorList>
    </citation>
    <scope>NUCLEOTIDE SEQUENCE [LARGE SCALE GENOMIC DNA]</scope>
    <source>
        <strain evidence="8 9">CH01</strain>
    </source>
</reference>
<keyword evidence="4" id="KW-0328">Glycosyltransferase</keyword>
<dbReference type="EMBL" id="MDKC01000002">
    <property type="protein sequence ID" value="ODG93552.1"/>
    <property type="molecule type" value="Genomic_DNA"/>
</dbReference>
<accession>A0ABX2ZYB9</accession>
<protein>
    <recommendedName>
        <fullName evidence="3">Uridine phosphorylase</fullName>
        <ecNumber evidence="2">2.4.2.3</ecNumber>
    </recommendedName>
</protein>
<dbReference type="PANTHER" id="PTHR43691">
    <property type="entry name" value="URIDINE PHOSPHORYLASE"/>
    <property type="match status" value="1"/>
</dbReference>
<dbReference type="PANTHER" id="PTHR43691:SF11">
    <property type="entry name" value="FI09636P-RELATED"/>
    <property type="match status" value="1"/>
</dbReference>
<feature type="domain" description="Nucleoside phosphorylase" evidence="7">
    <location>
        <begin position="16"/>
        <end position="223"/>
    </location>
</feature>
<dbReference type="PROSITE" id="PS01232">
    <property type="entry name" value="PNP_UDP_1"/>
    <property type="match status" value="1"/>
</dbReference>
<dbReference type="CDD" id="cd09006">
    <property type="entry name" value="PNP_EcPNPI-like"/>
    <property type="match status" value="1"/>
</dbReference>
<organism evidence="8 9">
    <name type="scientific">Gottfriedia luciferensis</name>
    <dbReference type="NCBI Taxonomy" id="178774"/>
    <lineage>
        <taxon>Bacteria</taxon>
        <taxon>Bacillati</taxon>
        <taxon>Bacillota</taxon>
        <taxon>Bacilli</taxon>
        <taxon>Bacillales</taxon>
        <taxon>Bacillaceae</taxon>
        <taxon>Gottfriedia</taxon>
    </lineage>
</organism>
<keyword evidence="5" id="KW-0808">Transferase</keyword>
<evidence type="ECO:0000256" key="2">
    <source>
        <dbReference type="ARBA" id="ARBA00011888"/>
    </source>
</evidence>
<name>A0ABX2ZYB9_9BACI</name>
<keyword evidence="9" id="KW-1185">Reference proteome</keyword>
<evidence type="ECO:0000259" key="7">
    <source>
        <dbReference type="Pfam" id="PF01048"/>
    </source>
</evidence>
<evidence type="ECO:0000313" key="8">
    <source>
        <dbReference type="EMBL" id="ODG93552.1"/>
    </source>
</evidence>
<comment type="catalytic activity">
    <reaction evidence="6">
        <text>uridine + phosphate = alpha-D-ribose 1-phosphate + uracil</text>
        <dbReference type="Rhea" id="RHEA:24388"/>
        <dbReference type="ChEBI" id="CHEBI:16704"/>
        <dbReference type="ChEBI" id="CHEBI:17568"/>
        <dbReference type="ChEBI" id="CHEBI:43474"/>
        <dbReference type="ChEBI" id="CHEBI:57720"/>
        <dbReference type="EC" id="2.4.2.3"/>
    </reaction>
</comment>
<sequence>MTTPHNTAKSGEIAKTVLMPGDPLRAKYIAENYLENPVQFNTVRNMFGYTGTYKGKQISVMGSGMGMPSIGIYSYELYKFYDVENIIRVGSAGAYTDELNIHDIVLVDSAWSQSTFAKTQAGVESDIQYPCESLTSNIEETAKQINTPIVKGRIHSSDVFYYESSVPNFVDFYKEHNCICTEMESYALFHNAKVLGKNAACLLTISDSLVTHEEISAEARQTSFDKMMKLALEACL</sequence>
<comment type="caution">
    <text evidence="8">The sequence shown here is derived from an EMBL/GenBank/DDBJ whole genome shotgun (WGS) entry which is preliminary data.</text>
</comment>
<dbReference type="NCBIfam" id="NF004489">
    <property type="entry name" value="PRK05819.1"/>
    <property type="match status" value="1"/>
</dbReference>
<evidence type="ECO:0000256" key="4">
    <source>
        <dbReference type="ARBA" id="ARBA00022676"/>
    </source>
</evidence>
<dbReference type="NCBIfam" id="TIGR00107">
    <property type="entry name" value="deoD"/>
    <property type="match status" value="1"/>
</dbReference>